<dbReference type="InterPro" id="IPR013506">
    <property type="entry name" value="Topo_IIA_bsu_dom2"/>
</dbReference>
<dbReference type="GO" id="GO:0003918">
    <property type="term" value="F:DNA topoisomerase type II (double strand cut, ATP-hydrolyzing) activity"/>
    <property type="evidence" value="ECO:0007669"/>
    <property type="project" value="UniProtKB-UniRule"/>
</dbReference>
<evidence type="ECO:0000313" key="8">
    <source>
        <dbReference type="EnsemblPlants" id="OB06G13830.1"/>
    </source>
</evidence>
<dbReference type="PANTHER" id="PTHR10169">
    <property type="entry name" value="DNA TOPOISOMERASE/GYRASE"/>
    <property type="match status" value="1"/>
</dbReference>
<dbReference type="Gene3D" id="3.30.230.10">
    <property type="match status" value="1"/>
</dbReference>
<dbReference type="HOGENOM" id="CLU_001935_0_2_1"/>
<reference evidence="8" key="1">
    <citation type="journal article" date="2013" name="Nat. Commun.">
        <title>Whole-genome sequencing of Oryza brachyantha reveals mechanisms underlying Oryza genome evolution.</title>
        <authorList>
            <person name="Chen J."/>
            <person name="Huang Q."/>
            <person name="Gao D."/>
            <person name="Wang J."/>
            <person name="Lang Y."/>
            <person name="Liu T."/>
            <person name="Li B."/>
            <person name="Bai Z."/>
            <person name="Luis Goicoechea J."/>
            <person name="Liang C."/>
            <person name="Chen C."/>
            <person name="Zhang W."/>
            <person name="Sun S."/>
            <person name="Liao Y."/>
            <person name="Zhang X."/>
            <person name="Yang L."/>
            <person name="Song C."/>
            <person name="Wang M."/>
            <person name="Shi J."/>
            <person name="Liu G."/>
            <person name="Liu J."/>
            <person name="Zhou H."/>
            <person name="Zhou W."/>
            <person name="Yu Q."/>
            <person name="An N."/>
            <person name="Chen Y."/>
            <person name="Cai Q."/>
            <person name="Wang B."/>
            <person name="Liu B."/>
            <person name="Min J."/>
            <person name="Huang Y."/>
            <person name="Wu H."/>
            <person name="Li Z."/>
            <person name="Zhang Y."/>
            <person name="Yin Y."/>
            <person name="Song W."/>
            <person name="Jiang J."/>
            <person name="Jackson S.A."/>
            <person name="Wing R.A."/>
            <person name="Wang J."/>
            <person name="Chen M."/>
        </authorList>
    </citation>
    <scope>NUCLEOTIDE SEQUENCE [LARGE SCALE GENOMIC DNA]</scope>
    <source>
        <strain evidence="8">cv. IRGC 101232</strain>
    </source>
</reference>
<dbReference type="GO" id="GO:0000712">
    <property type="term" value="P:resolution of meiotic recombination intermediates"/>
    <property type="evidence" value="ECO:0007669"/>
    <property type="project" value="TreeGrafter"/>
</dbReference>
<dbReference type="GO" id="GO:0005524">
    <property type="term" value="F:ATP binding"/>
    <property type="evidence" value="ECO:0007669"/>
    <property type="project" value="UniProtKB-UniRule"/>
</dbReference>
<dbReference type="EC" id="5.6.2.2" evidence="6"/>
<keyword evidence="9" id="KW-1185">Reference proteome</keyword>
<reference evidence="8" key="2">
    <citation type="submission" date="2013-04" db="UniProtKB">
        <authorList>
            <consortium name="EnsemblPlants"/>
        </authorList>
    </citation>
    <scope>IDENTIFICATION</scope>
</reference>
<dbReference type="Pfam" id="PF00204">
    <property type="entry name" value="DNA_gyraseB"/>
    <property type="match status" value="1"/>
</dbReference>
<accession>J3MBI9</accession>
<dbReference type="InterPro" id="IPR050634">
    <property type="entry name" value="DNA_Topoisomerase_II"/>
</dbReference>
<comment type="cofactor">
    <cofactor evidence="2">
        <name>Mg(2+)</name>
        <dbReference type="ChEBI" id="CHEBI:18420"/>
    </cofactor>
</comment>
<dbReference type="GO" id="GO:0006265">
    <property type="term" value="P:DNA topological change"/>
    <property type="evidence" value="ECO:0007669"/>
    <property type="project" value="UniProtKB-UniRule"/>
</dbReference>
<protein>
    <recommendedName>
        <fullName evidence="6">DNA topoisomerase 2</fullName>
        <ecNumber evidence="6">5.6.2.2</ecNumber>
    </recommendedName>
</protein>
<dbReference type="eggNOG" id="KOG0355">
    <property type="taxonomic scope" value="Eukaryota"/>
</dbReference>
<dbReference type="GO" id="GO:0000819">
    <property type="term" value="P:sister chromatid segregation"/>
    <property type="evidence" value="ECO:0007669"/>
    <property type="project" value="TreeGrafter"/>
</dbReference>
<comment type="catalytic activity">
    <reaction evidence="1 6">
        <text>ATP-dependent breakage, passage and rejoining of double-stranded DNA.</text>
        <dbReference type="EC" id="5.6.2.2"/>
    </reaction>
</comment>
<dbReference type="PANTHER" id="PTHR10169:SF38">
    <property type="entry name" value="DNA TOPOISOMERASE 2"/>
    <property type="match status" value="1"/>
</dbReference>
<dbReference type="KEGG" id="obr:102706664"/>
<organism evidence="8">
    <name type="scientific">Oryza brachyantha</name>
    <name type="common">malo sina</name>
    <dbReference type="NCBI Taxonomy" id="4533"/>
    <lineage>
        <taxon>Eukaryota</taxon>
        <taxon>Viridiplantae</taxon>
        <taxon>Streptophyta</taxon>
        <taxon>Embryophyta</taxon>
        <taxon>Tracheophyta</taxon>
        <taxon>Spermatophyta</taxon>
        <taxon>Magnoliopsida</taxon>
        <taxon>Liliopsida</taxon>
        <taxon>Poales</taxon>
        <taxon>Poaceae</taxon>
        <taxon>BOP clade</taxon>
        <taxon>Oryzoideae</taxon>
        <taxon>Oryzeae</taxon>
        <taxon>Oryzinae</taxon>
        <taxon>Oryza</taxon>
    </lineage>
</organism>
<dbReference type="OrthoDB" id="276498at2759"/>
<sequence>MESPPLLEQILLRPDEYIGSVEKQTQMLWEYESFPMMRRAVTYVPGLQKVFDEVLVYAAERKRRDPSMDALHVEIDVPERRISVYNNAQGIPVVLHKEEGVYMPEMIFAHLTSSTDTSTGVRLANVFSTEFIIETADACRLKKYKQVFSENMGRRSEPEITDCKKGENWTRITFKPDLAKFNLTHFERDVIALMRKRVFDVAAMLGETVHVVLDGQRLPLKDFSTYVDWHIISAKKNRPVEELPRICEKVNDQWEVCLSLSEGQFEQVSFVNGIATIRGGTHVDYIANKIATHVMNFVNDKCNNFTAQLHDVKRHMWIFVNARIENPAFDSPTKEFLTTHVESFGSNNCDFSDIFLNKVINCGLLYDMFAPVKSKAGRR</sequence>
<keyword evidence="6" id="KW-0067">ATP-binding</keyword>
<evidence type="ECO:0000256" key="2">
    <source>
        <dbReference type="ARBA" id="ARBA00001946"/>
    </source>
</evidence>
<dbReference type="SUPFAM" id="SSF54211">
    <property type="entry name" value="Ribosomal protein S5 domain 2-like"/>
    <property type="match status" value="1"/>
</dbReference>
<dbReference type="OMA" id="HANMNLD"/>
<dbReference type="InterPro" id="IPR036890">
    <property type="entry name" value="HATPase_C_sf"/>
</dbReference>
<keyword evidence="4 6" id="KW-0238">DNA-binding</keyword>
<evidence type="ECO:0000256" key="6">
    <source>
        <dbReference type="RuleBase" id="RU362094"/>
    </source>
</evidence>
<comment type="subunit">
    <text evidence="6">Homodimer.</text>
</comment>
<dbReference type="STRING" id="4533.J3MBI9"/>
<evidence type="ECO:0000259" key="7">
    <source>
        <dbReference type="Pfam" id="PF00204"/>
    </source>
</evidence>
<evidence type="ECO:0000256" key="1">
    <source>
        <dbReference type="ARBA" id="ARBA00000185"/>
    </source>
</evidence>
<dbReference type="SUPFAM" id="SSF55874">
    <property type="entry name" value="ATPase domain of HSP90 chaperone/DNA topoisomerase II/histidine kinase"/>
    <property type="match status" value="1"/>
</dbReference>
<dbReference type="CDD" id="cd03481">
    <property type="entry name" value="TopoIIA_Trans_ScTopoIIA"/>
    <property type="match status" value="1"/>
</dbReference>
<comment type="similarity">
    <text evidence="6">Belongs to the type II topoisomerase family.</text>
</comment>
<dbReference type="SMART" id="SM00433">
    <property type="entry name" value="TOP2c"/>
    <property type="match status" value="1"/>
</dbReference>
<keyword evidence="3 6" id="KW-0799">Topoisomerase</keyword>
<dbReference type="PRINTS" id="PR00418">
    <property type="entry name" value="TPI2FAMILY"/>
</dbReference>
<dbReference type="GeneID" id="102706664"/>
<evidence type="ECO:0000256" key="5">
    <source>
        <dbReference type="ARBA" id="ARBA00023235"/>
    </source>
</evidence>
<dbReference type="Proteomes" id="UP000006038">
    <property type="component" value="Chromosome 6"/>
</dbReference>
<proteinExistence type="inferred from homology"/>
<feature type="domain" description="DNA topoisomerase type IIA subunit B" evidence="7">
    <location>
        <begin position="237"/>
        <end position="340"/>
    </location>
</feature>
<dbReference type="InterPro" id="IPR001241">
    <property type="entry name" value="Topo_IIA"/>
</dbReference>
<keyword evidence="6" id="KW-0547">Nucleotide-binding</keyword>
<dbReference type="Gramene" id="OB06G13830.1">
    <property type="protein sequence ID" value="OB06G13830.1"/>
    <property type="gene ID" value="OB06G13830"/>
</dbReference>
<dbReference type="Gene3D" id="3.30.565.10">
    <property type="entry name" value="Histidine kinase-like ATPase, C-terminal domain"/>
    <property type="match status" value="1"/>
</dbReference>
<name>J3MBI9_ORYBR</name>
<evidence type="ECO:0000313" key="9">
    <source>
        <dbReference type="Proteomes" id="UP000006038"/>
    </source>
</evidence>
<dbReference type="GO" id="GO:0005634">
    <property type="term" value="C:nucleus"/>
    <property type="evidence" value="ECO:0007669"/>
    <property type="project" value="TreeGrafter"/>
</dbReference>
<dbReference type="GO" id="GO:0003677">
    <property type="term" value="F:DNA binding"/>
    <property type="evidence" value="ECO:0007669"/>
    <property type="project" value="UniProtKB-UniRule"/>
</dbReference>
<comment type="function">
    <text evidence="6">Control of topological states of DNA by transient breakage and subsequent rejoining of DNA strands. Topoisomerase II makes double-strand breaks.</text>
</comment>
<keyword evidence="5 6" id="KW-0413">Isomerase</keyword>
<dbReference type="EnsemblPlants" id="OB06G13830.1">
    <property type="protein sequence ID" value="OB06G13830.1"/>
    <property type="gene ID" value="OB06G13830"/>
</dbReference>
<evidence type="ECO:0000256" key="4">
    <source>
        <dbReference type="ARBA" id="ARBA00023125"/>
    </source>
</evidence>
<dbReference type="FunFam" id="3.30.230.10:FF:000008">
    <property type="entry name" value="DNA topoisomerase 2"/>
    <property type="match status" value="1"/>
</dbReference>
<dbReference type="InterPro" id="IPR014721">
    <property type="entry name" value="Ribsml_uS5_D2-typ_fold_subgr"/>
</dbReference>
<dbReference type="AlphaFoldDB" id="J3MBI9"/>
<dbReference type="InterPro" id="IPR020568">
    <property type="entry name" value="Ribosomal_Su5_D2-typ_SF"/>
</dbReference>
<evidence type="ECO:0000256" key="3">
    <source>
        <dbReference type="ARBA" id="ARBA00023029"/>
    </source>
</evidence>